<gene>
    <name evidence="2" type="ORF">ELY37_02825</name>
</gene>
<dbReference type="Proteomes" id="UP000286912">
    <property type="component" value="Unassembled WGS sequence"/>
</dbReference>
<keyword evidence="3" id="KW-1185">Reference proteome</keyword>
<evidence type="ECO:0000313" key="3">
    <source>
        <dbReference type="Proteomes" id="UP000286912"/>
    </source>
</evidence>
<protein>
    <submittedName>
        <fullName evidence="2">DUF2213 domain-containing protein</fullName>
    </submittedName>
</protein>
<comment type="caution">
    <text evidence="2">The sequence shown here is derived from an EMBL/GenBank/DDBJ whole genome shotgun (WGS) entry which is preliminary data.</text>
</comment>
<evidence type="ECO:0000256" key="1">
    <source>
        <dbReference type="SAM" id="MobiDB-lite"/>
    </source>
</evidence>
<reference evidence="2 3" key="1">
    <citation type="submission" date="2018-12" db="EMBL/GenBank/DDBJ databases">
        <title>three novel Halomonas strain isolated from plants.</title>
        <authorList>
            <person name="Sun C."/>
        </authorList>
    </citation>
    <scope>NUCLEOTIDE SEQUENCE [LARGE SCALE GENOMIC DNA]</scope>
    <source>
        <strain evidence="2 3">RC</strain>
    </source>
</reference>
<name>A0A3S0WQB1_9GAMM</name>
<dbReference type="RefSeq" id="WP_126981465.1">
    <property type="nucleotide sequence ID" value="NZ_RZHD01000003.1"/>
</dbReference>
<dbReference type="OrthoDB" id="6504138at2"/>
<dbReference type="AlphaFoldDB" id="A0A3S0WQB1"/>
<feature type="region of interest" description="Disordered" evidence="1">
    <location>
        <begin position="355"/>
        <end position="374"/>
    </location>
</feature>
<organism evidence="2 3">
    <name type="scientific">Vreelandella populi</name>
    <dbReference type="NCBI Taxonomy" id="2498858"/>
    <lineage>
        <taxon>Bacteria</taxon>
        <taxon>Pseudomonadati</taxon>
        <taxon>Pseudomonadota</taxon>
        <taxon>Gammaproteobacteria</taxon>
        <taxon>Oceanospirillales</taxon>
        <taxon>Halomonadaceae</taxon>
        <taxon>Vreelandella</taxon>
    </lineage>
</organism>
<accession>A0A3S0WQB1</accession>
<dbReference type="EMBL" id="RZHD01000003">
    <property type="protein sequence ID" value="RUR48801.1"/>
    <property type="molecule type" value="Genomic_DNA"/>
</dbReference>
<proteinExistence type="predicted"/>
<sequence>MQTKHAHIVTRVNASQIKKEVINGEDHYRIPSATLPDNQVMNGGLYPADEIAASFMSLEGTPAPLGHPKVGNQFVPANTPHAINKHWIGAWNENVRREGGRVLLDKVVNIRVANQSEGGRQLIQAIEKQEPIHTSTGLQLEIKVANGESRGKPYTWVAQNMKFDHDAILLGEPGAATPEEGVGMFVNGSTETEVMTCNLDAESEDWMLESMADDVIRARHADEKNSLMDKMRQAFRSVLAGTQTEAPLSTNAQEGDMSLTKEDVVNAIGEALKPYGEKLDAANAKLGELETAQKAQGDTVSALKANADAAAAAESAKVDEQLKAAGFDDEDLKGMTANAKQKVLAKQQQPAGFHINAAFGGGNADNGPQDTLPE</sequence>
<evidence type="ECO:0000313" key="2">
    <source>
        <dbReference type="EMBL" id="RUR48801.1"/>
    </source>
</evidence>